<dbReference type="GO" id="GO:0051782">
    <property type="term" value="P:negative regulation of cell division"/>
    <property type="evidence" value="ECO:0007669"/>
    <property type="project" value="TreeGrafter"/>
</dbReference>
<dbReference type="InterPro" id="IPR027417">
    <property type="entry name" value="P-loop_NTPase"/>
</dbReference>
<accession>A0A2T5H8C9</accession>
<dbReference type="EMBL" id="QAOI01000040">
    <property type="protein sequence ID" value="PTQ67824.1"/>
    <property type="molecule type" value="Genomic_DNA"/>
</dbReference>
<sequence length="398" mass="44349">MIIAAVSRKQQILESISQFLSEFDRSDQFSQDSNQEQPYTLISINGGMQQAVAVAEQERPDLLLLESSEDETNDLQILGNVTARFPSLGVIMLCPNPSPERLLEVMRVGVREALPTPPTRDSLLSAINRFQQRIKQASMPVRNGKVLAFIPCKGGSGATFLATNLAYTLAAQNNQRVALIDFNLQLGDASLFLSDSKSPASIADVARQIHRLDGAFLASSMIQITPNLGILAAPDEPEKATEIKPEHVNPILQVAIKNYDFVILDIGRRMDSVSVQALDKADMIFPVMQQTLPFIRDAKRLIDVFRSLGYHKDKLRLVVNRYDKKSQITLDDIQNTLKCEVFKSIPNNFSVVDESVNHGVPVHKLAPRSPIAKAVEDIGNELSQNTEQQQRWFRKLFS</sequence>
<feature type="domain" description="CobQ/CobB/MinD/ParA nucleotide binding" evidence="1">
    <location>
        <begin position="152"/>
        <end position="356"/>
    </location>
</feature>
<dbReference type="Gene3D" id="3.40.50.300">
    <property type="entry name" value="P-loop containing nucleotide triphosphate hydrolases"/>
    <property type="match status" value="1"/>
</dbReference>
<dbReference type="Pfam" id="PF01656">
    <property type="entry name" value="CbiA"/>
    <property type="match status" value="1"/>
</dbReference>
<dbReference type="InterPro" id="IPR011006">
    <property type="entry name" value="CheY-like_superfamily"/>
</dbReference>
<dbReference type="GO" id="GO:0016887">
    <property type="term" value="F:ATP hydrolysis activity"/>
    <property type="evidence" value="ECO:0007669"/>
    <property type="project" value="TreeGrafter"/>
</dbReference>
<dbReference type="PANTHER" id="PTHR43384:SF13">
    <property type="entry name" value="SLR0110 PROTEIN"/>
    <property type="match status" value="1"/>
</dbReference>
<dbReference type="GO" id="GO:0005524">
    <property type="term" value="F:ATP binding"/>
    <property type="evidence" value="ECO:0007669"/>
    <property type="project" value="TreeGrafter"/>
</dbReference>
<evidence type="ECO:0000313" key="3">
    <source>
        <dbReference type="Proteomes" id="UP000244128"/>
    </source>
</evidence>
<dbReference type="GO" id="GO:0005829">
    <property type="term" value="C:cytosol"/>
    <property type="evidence" value="ECO:0007669"/>
    <property type="project" value="TreeGrafter"/>
</dbReference>
<gene>
    <name evidence="2" type="ORF">C8R26_14011</name>
</gene>
<evidence type="ECO:0000313" key="2">
    <source>
        <dbReference type="EMBL" id="PTQ67824.1"/>
    </source>
</evidence>
<organism evidence="2 3">
    <name type="scientific">Nitrosomonas oligotropha</name>
    <dbReference type="NCBI Taxonomy" id="42354"/>
    <lineage>
        <taxon>Bacteria</taxon>
        <taxon>Pseudomonadati</taxon>
        <taxon>Pseudomonadota</taxon>
        <taxon>Betaproteobacteria</taxon>
        <taxon>Nitrosomonadales</taxon>
        <taxon>Nitrosomonadaceae</taxon>
        <taxon>Nitrosomonas</taxon>
    </lineage>
</organism>
<evidence type="ECO:0000259" key="1">
    <source>
        <dbReference type="Pfam" id="PF01656"/>
    </source>
</evidence>
<dbReference type="InterPro" id="IPR002586">
    <property type="entry name" value="CobQ/CobB/MinD/ParA_Nub-bd_dom"/>
</dbReference>
<reference evidence="2 3" key="1">
    <citation type="submission" date="2018-04" db="EMBL/GenBank/DDBJ databases">
        <title>Active sludge and wastewater microbial communities from Klosterneuburg, Austria.</title>
        <authorList>
            <person name="Wagner M."/>
        </authorList>
    </citation>
    <scope>NUCLEOTIDE SEQUENCE [LARGE SCALE GENOMIC DNA]</scope>
    <source>
        <strain evidence="2 3">Nm49</strain>
    </source>
</reference>
<name>A0A2T5H8C9_9PROT</name>
<dbReference type="Gene3D" id="3.40.50.2300">
    <property type="match status" value="1"/>
</dbReference>
<dbReference type="PANTHER" id="PTHR43384">
    <property type="entry name" value="SEPTUM SITE-DETERMINING PROTEIN MIND HOMOLOG, CHLOROPLASTIC-RELATED"/>
    <property type="match status" value="1"/>
</dbReference>
<protein>
    <submittedName>
        <fullName evidence="2">Pilus assembly protein CpaE</fullName>
    </submittedName>
</protein>
<dbReference type="SUPFAM" id="SSF52540">
    <property type="entry name" value="P-loop containing nucleoside triphosphate hydrolases"/>
    <property type="match status" value="1"/>
</dbReference>
<dbReference type="RefSeq" id="WP_107804425.1">
    <property type="nucleotide sequence ID" value="NZ_QAOI01000040.1"/>
</dbReference>
<dbReference type="GO" id="GO:0009898">
    <property type="term" value="C:cytoplasmic side of plasma membrane"/>
    <property type="evidence" value="ECO:0007669"/>
    <property type="project" value="TreeGrafter"/>
</dbReference>
<dbReference type="Proteomes" id="UP000244128">
    <property type="component" value="Unassembled WGS sequence"/>
</dbReference>
<dbReference type="SUPFAM" id="SSF52172">
    <property type="entry name" value="CheY-like"/>
    <property type="match status" value="1"/>
</dbReference>
<dbReference type="AlphaFoldDB" id="A0A2T5H8C9"/>
<comment type="caution">
    <text evidence="2">The sequence shown here is derived from an EMBL/GenBank/DDBJ whole genome shotgun (WGS) entry which is preliminary data.</text>
</comment>
<proteinExistence type="predicted"/>
<dbReference type="InterPro" id="IPR050625">
    <property type="entry name" value="ParA/MinD_ATPase"/>
</dbReference>